<accession>A0A7H9I0N7</accession>
<dbReference type="Pfam" id="PF17300">
    <property type="entry name" value="FIN1"/>
    <property type="match status" value="1"/>
</dbReference>
<name>A0A7H9I0N7_9SACH</name>
<gene>
    <name evidence="1" type="ORF">HG537_0H01580</name>
</gene>
<protein>
    <submittedName>
        <fullName evidence="1">Uncharacterized protein</fullName>
    </submittedName>
</protein>
<sequence length="258" mass="29782">MAYKRPTLELQDITNVMEQSTDLSHQSNVFKRLSTSPTKAYPDDISKPAMRLSPVKRSPNKIRTQMTPKRLVSPECLKNYIPRITQSMDRPHFNREERVQKYEEDGSVTNLVFPSSPTKMAFRSDKKIGGDGSLSKLRSRFSNGLLSPQRFANGTSSRFQGTNLFSKLEEEAEEAEKDSERMLNFKRELAHTQDHSKISKKRLQKTVKFQIPATDGESDMTARVNYLELTLSQVLKRQKELEDRLMMMEQRTRQDEGS</sequence>
<evidence type="ECO:0000313" key="1">
    <source>
        <dbReference type="EMBL" id="QLQ82396.1"/>
    </source>
</evidence>
<dbReference type="AlphaFoldDB" id="A0A7H9I0N7"/>
<dbReference type="EMBL" id="CP059274">
    <property type="protein sequence ID" value="QLQ82396.1"/>
    <property type="molecule type" value="Genomic_DNA"/>
</dbReference>
<proteinExistence type="predicted"/>
<dbReference type="Proteomes" id="UP000510647">
    <property type="component" value="Chromosome 8"/>
</dbReference>
<reference evidence="1 2" key="1">
    <citation type="submission" date="2020-06" db="EMBL/GenBank/DDBJ databases">
        <title>The yeast mating-type switching endonuclease HO is a domesticated member of an unorthodox homing genetic element family.</title>
        <authorList>
            <person name="Coughlan A.Y."/>
            <person name="Lombardi L."/>
            <person name="Braun-Galleani S."/>
            <person name="Martos A.R."/>
            <person name="Galeote V."/>
            <person name="Bigey F."/>
            <person name="Dequin S."/>
            <person name="Byrne K.P."/>
            <person name="Wolfe K.H."/>
        </authorList>
    </citation>
    <scope>NUCLEOTIDE SEQUENCE [LARGE SCALE GENOMIC DNA]</scope>
    <source>
        <strain evidence="1 2">CBS2947</strain>
    </source>
</reference>
<dbReference type="InterPro" id="IPR035260">
    <property type="entry name" value="Fin1"/>
</dbReference>
<dbReference type="OrthoDB" id="4052026at2759"/>
<evidence type="ECO:0000313" key="2">
    <source>
        <dbReference type="Proteomes" id="UP000510647"/>
    </source>
</evidence>
<organism evidence="1 2">
    <name type="scientific">Torulaspora globosa</name>
    <dbReference type="NCBI Taxonomy" id="48254"/>
    <lineage>
        <taxon>Eukaryota</taxon>
        <taxon>Fungi</taxon>
        <taxon>Dikarya</taxon>
        <taxon>Ascomycota</taxon>
        <taxon>Saccharomycotina</taxon>
        <taxon>Saccharomycetes</taxon>
        <taxon>Saccharomycetales</taxon>
        <taxon>Saccharomycetaceae</taxon>
        <taxon>Torulaspora</taxon>
    </lineage>
</organism>
<keyword evidence="2" id="KW-1185">Reference proteome</keyword>